<evidence type="ECO:0000313" key="2">
    <source>
        <dbReference type="Proteomes" id="UP000031512"/>
    </source>
</evidence>
<evidence type="ECO:0000313" key="1">
    <source>
        <dbReference type="EMBL" id="EKX73107.1"/>
    </source>
</evidence>
<protein>
    <submittedName>
        <fullName evidence="1">Uncharacterized protein</fullName>
    </submittedName>
</protein>
<name>L1LCD6_THEEQ</name>
<dbReference type="VEuPathDB" id="PiroplasmaDB:BEWA_051590"/>
<comment type="caution">
    <text evidence="1">The sequence shown here is derived from an EMBL/GenBank/DDBJ whole genome shotgun (WGS) entry which is preliminary data.</text>
</comment>
<gene>
    <name evidence="1" type="ORF">BEWA_051590</name>
</gene>
<sequence>MEDINETNGYSYYAQSYIIDYYSSLQDKGNSQHEDADSNNTGFLQTPDYSVLGFNPYSNNSWYGDHASREFAQTLQPPFEGIISMNNFSETGNNSFNYQHRDIYRGYNTHISFVDHMDIAANQYGYVQGQPVKQSHKDQSCFKPVFSKGSRKKGIRNVGL</sequence>
<dbReference type="AlphaFoldDB" id="L1LCD6"/>
<proteinExistence type="predicted"/>
<dbReference type="Proteomes" id="UP000031512">
    <property type="component" value="Unassembled WGS sequence"/>
</dbReference>
<dbReference type="GeneID" id="15803077"/>
<dbReference type="KEGG" id="beq:BEWA_051590"/>
<reference evidence="1 2" key="1">
    <citation type="journal article" date="2012" name="BMC Genomics">
        <title>Comparative genomic analysis and phylogenetic position of Theileria equi.</title>
        <authorList>
            <person name="Kappmeyer L.S."/>
            <person name="Thiagarajan M."/>
            <person name="Herndon D.R."/>
            <person name="Ramsay J.D."/>
            <person name="Caler E."/>
            <person name="Djikeng A."/>
            <person name="Gillespie J.J."/>
            <person name="Lau A.O."/>
            <person name="Roalson E.H."/>
            <person name="Silva J.C."/>
            <person name="Silva M.G."/>
            <person name="Suarez C.E."/>
            <person name="Ueti M.W."/>
            <person name="Nene V.M."/>
            <person name="Mealey R.H."/>
            <person name="Knowles D.P."/>
            <person name="Brayton K.A."/>
        </authorList>
    </citation>
    <scope>NUCLEOTIDE SEQUENCE [LARGE SCALE GENOMIC DNA]</scope>
    <source>
        <strain evidence="1 2">WA</strain>
    </source>
</reference>
<organism evidence="1 2">
    <name type="scientific">Theileria equi strain WA</name>
    <dbReference type="NCBI Taxonomy" id="1537102"/>
    <lineage>
        <taxon>Eukaryota</taxon>
        <taxon>Sar</taxon>
        <taxon>Alveolata</taxon>
        <taxon>Apicomplexa</taxon>
        <taxon>Aconoidasida</taxon>
        <taxon>Piroplasmida</taxon>
        <taxon>Theileriidae</taxon>
        <taxon>Theileria</taxon>
    </lineage>
</organism>
<accession>L1LCD6</accession>
<dbReference type="EMBL" id="ACOU01000003">
    <property type="protein sequence ID" value="EKX73107.1"/>
    <property type="molecule type" value="Genomic_DNA"/>
</dbReference>
<keyword evidence="2" id="KW-1185">Reference proteome</keyword>
<dbReference type="RefSeq" id="XP_004832559.1">
    <property type="nucleotide sequence ID" value="XM_004832502.1"/>
</dbReference>